<dbReference type="Gramene" id="scaffold_200935.1">
    <property type="protein sequence ID" value="scaffold_200935.1"/>
    <property type="gene ID" value="scaffold_200935.1"/>
</dbReference>
<evidence type="ECO:0000313" key="1">
    <source>
        <dbReference type="EMBL" id="EFH63056.1"/>
    </source>
</evidence>
<name>D7KZ59_ARALL</name>
<dbReference type="HOGENOM" id="CLU_2416273_0_0_1"/>
<reference evidence="2" key="1">
    <citation type="journal article" date="2011" name="Nat. Genet.">
        <title>The Arabidopsis lyrata genome sequence and the basis of rapid genome size change.</title>
        <authorList>
            <person name="Hu T.T."/>
            <person name="Pattyn P."/>
            <person name="Bakker E.G."/>
            <person name="Cao J."/>
            <person name="Cheng J.-F."/>
            <person name="Clark R.M."/>
            <person name="Fahlgren N."/>
            <person name="Fawcett J.A."/>
            <person name="Grimwood J."/>
            <person name="Gundlach H."/>
            <person name="Haberer G."/>
            <person name="Hollister J.D."/>
            <person name="Ossowski S."/>
            <person name="Ottilar R.P."/>
            <person name="Salamov A.A."/>
            <person name="Schneeberger K."/>
            <person name="Spannagl M."/>
            <person name="Wang X."/>
            <person name="Yang L."/>
            <person name="Nasrallah M.E."/>
            <person name="Bergelson J."/>
            <person name="Carrington J.C."/>
            <person name="Gaut B.S."/>
            <person name="Schmutz J."/>
            <person name="Mayer K.F.X."/>
            <person name="Van de Peer Y."/>
            <person name="Grigoriev I.V."/>
            <person name="Nordborg M."/>
            <person name="Weigel D."/>
            <person name="Guo Y.-L."/>
        </authorList>
    </citation>
    <scope>NUCLEOTIDE SEQUENCE [LARGE SCALE GENOMIC DNA]</scope>
    <source>
        <strain evidence="2">cv. MN47</strain>
    </source>
</reference>
<sequence>MATNSKGRIYGLGSIQYLNVDPNEAASASLLRNLDIDTRITKMEDNVEVMKGAMDVLLRLNGIDPVTLEPTGHACSFACQGSFICWKSFSLV</sequence>
<dbReference type="AlphaFoldDB" id="D7KZ59"/>
<proteinExistence type="predicted"/>
<keyword evidence="2" id="KW-1185">Reference proteome</keyword>
<dbReference type="EMBL" id="GL348714">
    <property type="protein sequence ID" value="EFH63056.1"/>
    <property type="molecule type" value="Genomic_DNA"/>
</dbReference>
<organism evidence="2">
    <name type="scientific">Arabidopsis lyrata subsp. lyrata</name>
    <name type="common">Lyre-leaved rock-cress</name>
    <dbReference type="NCBI Taxonomy" id="81972"/>
    <lineage>
        <taxon>Eukaryota</taxon>
        <taxon>Viridiplantae</taxon>
        <taxon>Streptophyta</taxon>
        <taxon>Embryophyta</taxon>
        <taxon>Tracheophyta</taxon>
        <taxon>Spermatophyta</taxon>
        <taxon>Magnoliopsida</taxon>
        <taxon>eudicotyledons</taxon>
        <taxon>Gunneridae</taxon>
        <taxon>Pentapetalae</taxon>
        <taxon>rosids</taxon>
        <taxon>malvids</taxon>
        <taxon>Brassicales</taxon>
        <taxon>Brassicaceae</taxon>
        <taxon>Camelineae</taxon>
        <taxon>Arabidopsis</taxon>
    </lineage>
</organism>
<accession>D7KZ59</accession>
<protein>
    <submittedName>
        <fullName evidence="1">Uncharacterized protein</fullName>
    </submittedName>
</protein>
<evidence type="ECO:0000313" key="2">
    <source>
        <dbReference type="Proteomes" id="UP000008694"/>
    </source>
</evidence>
<gene>
    <name evidence="1" type="ORF">ARALYDRAFT_893861</name>
</gene>
<dbReference type="Proteomes" id="UP000008694">
    <property type="component" value="Unassembled WGS sequence"/>
</dbReference>